<organism evidence="2 3">
    <name type="scientific">Amycolatopsis albispora</name>
    <dbReference type="NCBI Taxonomy" id="1804986"/>
    <lineage>
        <taxon>Bacteria</taxon>
        <taxon>Bacillati</taxon>
        <taxon>Actinomycetota</taxon>
        <taxon>Actinomycetes</taxon>
        <taxon>Pseudonocardiales</taxon>
        <taxon>Pseudonocardiaceae</taxon>
        <taxon>Amycolatopsis</taxon>
    </lineage>
</organism>
<dbReference type="Pfam" id="PF13560">
    <property type="entry name" value="HTH_31"/>
    <property type="match status" value="1"/>
</dbReference>
<dbReference type="InterPro" id="IPR010982">
    <property type="entry name" value="Lambda_DNA-bd_dom_sf"/>
</dbReference>
<dbReference type="Proteomes" id="UP000250434">
    <property type="component" value="Chromosome"/>
</dbReference>
<gene>
    <name evidence="2" type="ORF">A4R43_41110</name>
</gene>
<dbReference type="OrthoDB" id="5177725at2"/>
<accession>A0A344LJ28</accession>
<keyword evidence="3" id="KW-1185">Reference proteome</keyword>
<name>A0A344LJ28_9PSEU</name>
<dbReference type="Gene3D" id="1.10.260.40">
    <property type="entry name" value="lambda repressor-like DNA-binding domains"/>
    <property type="match status" value="1"/>
</dbReference>
<dbReference type="PROSITE" id="PS50943">
    <property type="entry name" value="HTH_CROC1"/>
    <property type="match status" value="1"/>
</dbReference>
<dbReference type="EMBL" id="CP015163">
    <property type="protein sequence ID" value="AXB48052.1"/>
    <property type="molecule type" value="Genomic_DNA"/>
</dbReference>
<evidence type="ECO:0000259" key="1">
    <source>
        <dbReference type="PROSITE" id="PS50943"/>
    </source>
</evidence>
<dbReference type="SMART" id="SM00530">
    <property type="entry name" value="HTH_XRE"/>
    <property type="match status" value="1"/>
</dbReference>
<sequence length="288" mass="32981">MTRADSPVGQLRRLRAVLRQERDSKGYTQRDVAEALDWSPSKLIRIEKGTVGISVTDLKALLLHYDITERERVDQLVDMVKAGKKPAWWHQYRDVYRPQFINLIGLESSAIRIQQFQGLVVPGTLQTPEYATAIMRAYGTPESNLERGVEVRMRRRDELLRSGGPELSYIIDEAALRRQVGDREVMTGQIRQLVELSAYKQMHIRVMPFSAGPNSAMVSSFMVLELSEEQDDYAMLLETPDGDQLIEEPTEQTARYSKFFNELQDKALSEEDTLVFLDELLARLGEDE</sequence>
<dbReference type="AlphaFoldDB" id="A0A344LJ28"/>
<dbReference type="SUPFAM" id="SSF47413">
    <property type="entry name" value="lambda repressor-like DNA-binding domains"/>
    <property type="match status" value="1"/>
</dbReference>
<dbReference type="Pfam" id="PF19054">
    <property type="entry name" value="DUF5753"/>
    <property type="match status" value="1"/>
</dbReference>
<reference evidence="2 3" key="1">
    <citation type="submission" date="2016-04" db="EMBL/GenBank/DDBJ databases">
        <title>Complete genome sequence and analysis of deep-sea sediment isolate, Amycolatopsis sp. WP1.</title>
        <authorList>
            <person name="Wang H."/>
            <person name="Chen S."/>
            <person name="Wu Q."/>
        </authorList>
    </citation>
    <scope>NUCLEOTIDE SEQUENCE [LARGE SCALE GENOMIC DNA]</scope>
    <source>
        <strain evidence="2 3">WP1</strain>
    </source>
</reference>
<dbReference type="InterPro" id="IPR043917">
    <property type="entry name" value="DUF5753"/>
</dbReference>
<protein>
    <recommendedName>
        <fullName evidence="1">HTH cro/C1-type domain-containing protein</fullName>
    </recommendedName>
</protein>
<evidence type="ECO:0000313" key="2">
    <source>
        <dbReference type="EMBL" id="AXB48052.1"/>
    </source>
</evidence>
<proteinExistence type="predicted"/>
<dbReference type="CDD" id="cd00093">
    <property type="entry name" value="HTH_XRE"/>
    <property type="match status" value="1"/>
</dbReference>
<dbReference type="GO" id="GO:0003677">
    <property type="term" value="F:DNA binding"/>
    <property type="evidence" value="ECO:0007669"/>
    <property type="project" value="InterPro"/>
</dbReference>
<dbReference type="InterPro" id="IPR001387">
    <property type="entry name" value="Cro/C1-type_HTH"/>
</dbReference>
<evidence type="ECO:0000313" key="3">
    <source>
        <dbReference type="Proteomes" id="UP000250434"/>
    </source>
</evidence>
<feature type="domain" description="HTH cro/C1-type" evidence="1">
    <location>
        <begin position="18"/>
        <end position="72"/>
    </location>
</feature>
<dbReference type="KEGG" id="aab:A4R43_41110"/>